<keyword evidence="2" id="KW-0813">Transport</keyword>
<keyword evidence="9" id="KW-1071">Ligand-gated ion channel</keyword>
<dbReference type="Gene3D" id="3.40.50.2300">
    <property type="match status" value="1"/>
</dbReference>
<dbReference type="SMART" id="SM00079">
    <property type="entry name" value="PBPe"/>
    <property type="match status" value="1"/>
</dbReference>
<reference evidence="13" key="1">
    <citation type="submission" date="2018-01" db="EMBL/GenBank/DDBJ databases">
        <authorList>
            <person name="Mao J.F."/>
        </authorList>
    </citation>
    <scope>NUCLEOTIDE SEQUENCE</scope>
    <source>
        <strain evidence="13">Huo1</strain>
        <tissue evidence="13">Leaf</tissue>
    </source>
</reference>
<evidence type="ECO:0000313" key="13">
    <source>
        <dbReference type="EMBL" id="KAG6402497.1"/>
    </source>
</evidence>
<name>A0A8X8ZF50_SALSN</name>
<evidence type="ECO:0000256" key="8">
    <source>
        <dbReference type="ARBA" id="ARBA00023180"/>
    </source>
</evidence>
<dbReference type="InterPro" id="IPR015683">
    <property type="entry name" value="Ionotropic_Glu_rcpt"/>
</dbReference>
<comment type="caution">
    <text evidence="13">The sequence shown here is derived from an EMBL/GenBank/DDBJ whole genome shotgun (WGS) entry which is preliminary data.</text>
</comment>
<keyword evidence="4 11" id="KW-1133">Transmembrane helix</keyword>
<feature type="domain" description="Ionotropic glutamate receptor C-terminal" evidence="12">
    <location>
        <begin position="172"/>
        <end position="581"/>
    </location>
</feature>
<dbReference type="SUPFAM" id="SSF53822">
    <property type="entry name" value="Periplasmic binding protein-like I"/>
    <property type="match status" value="1"/>
</dbReference>
<dbReference type="FunFam" id="3.40.190.10:FF:000054">
    <property type="entry name" value="Glutamate receptor"/>
    <property type="match status" value="1"/>
</dbReference>
<dbReference type="GO" id="GO:0016020">
    <property type="term" value="C:membrane"/>
    <property type="evidence" value="ECO:0007669"/>
    <property type="project" value="UniProtKB-SubCell"/>
</dbReference>
<dbReference type="GO" id="GO:0015276">
    <property type="term" value="F:ligand-gated monoatomic ion channel activity"/>
    <property type="evidence" value="ECO:0007669"/>
    <property type="project" value="InterPro"/>
</dbReference>
<evidence type="ECO:0000259" key="12">
    <source>
        <dbReference type="SMART" id="SM00079"/>
    </source>
</evidence>
<evidence type="ECO:0000256" key="2">
    <source>
        <dbReference type="ARBA" id="ARBA00022448"/>
    </source>
</evidence>
<keyword evidence="5" id="KW-0406">Ion transport</keyword>
<dbReference type="InterPro" id="IPR001320">
    <property type="entry name" value="Iontro_rcpt_C"/>
</dbReference>
<dbReference type="Pfam" id="PF00497">
    <property type="entry name" value="SBP_bac_3"/>
    <property type="match status" value="1"/>
</dbReference>
<keyword evidence="10" id="KW-0407">Ion channel</keyword>
<evidence type="ECO:0000256" key="10">
    <source>
        <dbReference type="ARBA" id="ARBA00023303"/>
    </source>
</evidence>
<evidence type="ECO:0000256" key="11">
    <source>
        <dbReference type="SAM" id="Phobius"/>
    </source>
</evidence>
<feature type="transmembrane region" description="Helical" evidence="11">
    <location>
        <begin position="605"/>
        <end position="625"/>
    </location>
</feature>
<evidence type="ECO:0000256" key="9">
    <source>
        <dbReference type="ARBA" id="ARBA00023286"/>
    </source>
</evidence>
<dbReference type="InterPro" id="IPR001638">
    <property type="entry name" value="Solute-binding_3/MltF_N"/>
</dbReference>
<dbReference type="EMBL" id="PNBA02000013">
    <property type="protein sequence ID" value="KAG6402497.1"/>
    <property type="molecule type" value="Genomic_DNA"/>
</dbReference>
<gene>
    <name evidence="13" type="ORF">SASPL_134693</name>
</gene>
<evidence type="ECO:0000256" key="1">
    <source>
        <dbReference type="ARBA" id="ARBA00004141"/>
    </source>
</evidence>
<dbReference type="Pfam" id="PF01094">
    <property type="entry name" value="ANF_receptor"/>
    <property type="match status" value="1"/>
</dbReference>
<organism evidence="13">
    <name type="scientific">Salvia splendens</name>
    <name type="common">Scarlet sage</name>
    <dbReference type="NCBI Taxonomy" id="180675"/>
    <lineage>
        <taxon>Eukaryota</taxon>
        <taxon>Viridiplantae</taxon>
        <taxon>Streptophyta</taxon>
        <taxon>Embryophyta</taxon>
        <taxon>Tracheophyta</taxon>
        <taxon>Spermatophyta</taxon>
        <taxon>Magnoliopsida</taxon>
        <taxon>eudicotyledons</taxon>
        <taxon>Gunneridae</taxon>
        <taxon>Pentapetalae</taxon>
        <taxon>asterids</taxon>
        <taxon>lamiids</taxon>
        <taxon>Lamiales</taxon>
        <taxon>Lamiaceae</taxon>
        <taxon>Nepetoideae</taxon>
        <taxon>Mentheae</taxon>
        <taxon>Salviinae</taxon>
        <taxon>Salvia</taxon>
        <taxon>Salvia subgen. Calosphace</taxon>
        <taxon>core Calosphace</taxon>
    </lineage>
</organism>
<sequence length="679" mass="75113">MQGRLMQLHALGISIEPHMTATATSIESELTKMIGATSSRVFVVMHCSLEFAAILFEKARVLGLMEKGFVWIVAEEISNLLDSADSSLLLNMEGVLAIKSDYSTNHNNIKAFKSKFKRKYESSFPSEENPTRAFTPSAPTTPVSQKPVFHIVNVTAVVSERVELGSRERPLRIGVPARGTFNQFVKVTYDSGSNRITGFSIEVFKAVVKKLPYDLQYELVPFNGSYDEMVAQVHNKVVLPSSVSSVFPCFSSVLLQRVELGSRERPLRIGVPARGAFNQFVKVMYGTGRNLTQITGFSIKVFEAAVKKLPYDLHYVLVPYYGSYDEMVAQVYNKSLDAAVGDTEIMADRYVYTEFSQPYIESGLVMVVTAKPGLKDSKFIALNPFTKLMWLKLAAVSTATGFVIWFSEFATGNDQFTCDSILQTICSILWLPVTIIPLSQNRVKRERVTTMMTVPRLEPSVKEIGFLRNSNAALGCNGNSFICRYLISVLNFNPNNVKPVNSIDEYPRLFDNGEIRAAFFIAPHAKVFLAKYCNGYIVSGPSFKLGGFGFGSPLAIDMSETILKVSQSGHVDTLEQNMLHHSNCTLSLASSQEAADDIRLGPGPFSGLFFILGCILGFAFIVAVIRLARTRWTSVCDAVLVSMVVIRECCARFGTTCFGVRHELNSGRAIDVTSGEIRK</sequence>
<keyword evidence="7" id="KW-0675">Receptor</keyword>
<evidence type="ECO:0000256" key="7">
    <source>
        <dbReference type="ARBA" id="ARBA00023170"/>
    </source>
</evidence>
<keyword evidence="14" id="KW-1185">Reference proteome</keyword>
<keyword evidence="6 11" id="KW-0472">Membrane</keyword>
<dbReference type="PANTHER" id="PTHR18966">
    <property type="entry name" value="IONOTROPIC GLUTAMATE RECEPTOR"/>
    <property type="match status" value="1"/>
</dbReference>
<keyword evidence="8" id="KW-0325">Glycoprotein</keyword>
<dbReference type="InterPro" id="IPR028082">
    <property type="entry name" value="Peripla_BP_I"/>
</dbReference>
<proteinExistence type="predicted"/>
<dbReference type="Proteomes" id="UP000298416">
    <property type="component" value="Unassembled WGS sequence"/>
</dbReference>
<comment type="subcellular location">
    <subcellularLocation>
        <location evidence="1">Membrane</location>
        <topology evidence="1">Multi-pass membrane protein</topology>
    </subcellularLocation>
</comment>
<evidence type="ECO:0000256" key="6">
    <source>
        <dbReference type="ARBA" id="ARBA00023136"/>
    </source>
</evidence>
<dbReference type="CDD" id="cd13686">
    <property type="entry name" value="GluR_Plant"/>
    <property type="match status" value="1"/>
</dbReference>
<dbReference type="AlphaFoldDB" id="A0A8X8ZF50"/>
<dbReference type="InterPro" id="IPR001828">
    <property type="entry name" value="ANF_lig-bd_rcpt"/>
</dbReference>
<reference evidence="13" key="2">
    <citation type="submission" date="2020-08" db="EMBL/GenBank/DDBJ databases">
        <title>Plant Genome Project.</title>
        <authorList>
            <person name="Zhang R.-G."/>
        </authorList>
    </citation>
    <scope>NUCLEOTIDE SEQUENCE</scope>
    <source>
        <strain evidence="13">Huo1</strain>
        <tissue evidence="13">Leaf</tissue>
    </source>
</reference>
<evidence type="ECO:0000256" key="4">
    <source>
        <dbReference type="ARBA" id="ARBA00022989"/>
    </source>
</evidence>
<protein>
    <recommendedName>
        <fullName evidence="12">Ionotropic glutamate receptor C-terminal domain-containing protein</fullName>
    </recommendedName>
</protein>
<accession>A0A8X8ZF50</accession>
<evidence type="ECO:0000256" key="5">
    <source>
        <dbReference type="ARBA" id="ARBA00023065"/>
    </source>
</evidence>
<dbReference type="Gene3D" id="3.40.190.10">
    <property type="entry name" value="Periplasmic binding protein-like II"/>
    <property type="match status" value="2"/>
</dbReference>
<evidence type="ECO:0000256" key="3">
    <source>
        <dbReference type="ARBA" id="ARBA00022692"/>
    </source>
</evidence>
<keyword evidence="3 11" id="KW-0812">Transmembrane</keyword>
<dbReference type="SUPFAM" id="SSF53850">
    <property type="entry name" value="Periplasmic binding protein-like II"/>
    <property type="match status" value="2"/>
</dbReference>
<evidence type="ECO:0000313" key="14">
    <source>
        <dbReference type="Proteomes" id="UP000298416"/>
    </source>
</evidence>